<reference evidence="1 2" key="1">
    <citation type="submission" date="2019-08" db="EMBL/GenBank/DDBJ databases">
        <authorList>
            <person name="Peeters C."/>
        </authorList>
    </citation>
    <scope>NUCLEOTIDE SEQUENCE [LARGE SCALE GENOMIC DNA]</scope>
    <source>
        <strain evidence="1 2">LMG 31106</strain>
    </source>
</reference>
<name>A0A5E4RUJ5_9BURK</name>
<proteinExistence type="predicted"/>
<accession>A0A5E4RUJ5</accession>
<evidence type="ECO:0000313" key="1">
    <source>
        <dbReference type="EMBL" id="VVD66144.1"/>
    </source>
</evidence>
<dbReference type="EMBL" id="CABPSL010000001">
    <property type="protein sequence ID" value="VVD66144.1"/>
    <property type="molecule type" value="Genomic_DNA"/>
</dbReference>
<protein>
    <submittedName>
        <fullName evidence="1">Uncharacterized protein</fullName>
    </submittedName>
</protein>
<dbReference type="Proteomes" id="UP000384354">
    <property type="component" value="Unassembled WGS sequence"/>
</dbReference>
<evidence type="ECO:0000313" key="2">
    <source>
        <dbReference type="Proteomes" id="UP000384354"/>
    </source>
</evidence>
<sequence>MPPVSSAPTLGSNVTIHDVIARHAAFRIVIARYDAGPQSNIPTMAMNSLQRWTLLACLCAAQSAIAADQCEGILMLAKSAQTGFDNISGPLAAKNDRGESYQATYSVPGGDCKVFRAKGLAPTYECVWDYQKITPADLRREAQGFATQVSRCTRGVTTLRTTTTNAAGLPAEWQSASRKYAHPVNFTVTAQDLITSRGERLREISLSVEKQIEK</sequence>
<gene>
    <name evidence="1" type="ORF">PCE31106_00353</name>
</gene>
<organism evidence="1 2">
    <name type="scientific">Pandoraea cepalis</name>
    <dbReference type="NCBI Taxonomy" id="2508294"/>
    <lineage>
        <taxon>Bacteria</taxon>
        <taxon>Pseudomonadati</taxon>
        <taxon>Pseudomonadota</taxon>
        <taxon>Betaproteobacteria</taxon>
        <taxon>Burkholderiales</taxon>
        <taxon>Burkholderiaceae</taxon>
        <taxon>Pandoraea</taxon>
    </lineage>
</organism>
<dbReference type="AlphaFoldDB" id="A0A5E4RUJ5"/>